<comment type="catalytic activity">
    <reaction evidence="1">
        <text>Hydrolysis of terminal non-reducing beta-D-galactose residues in beta-D-galactosides.</text>
        <dbReference type="EC" id="3.2.1.23"/>
    </reaction>
</comment>
<evidence type="ECO:0000259" key="10">
    <source>
        <dbReference type="Pfam" id="PF00703"/>
    </source>
</evidence>
<evidence type="ECO:0000259" key="11">
    <source>
        <dbReference type="Pfam" id="PF02836"/>
    </source>
</evidence>
<feature type="domain" description="Glycoside hydrolase family 2 immunoglobulin-like beta-sandwich" evidence="10">
    <location>
        <begin position="214"/>
        <end position="312"/>
    </location>
</feature>
<dbReference type="Pfam" id="PF02837">
    <property type="entry name" value="Glyco_hydro_2_N"/>
    <property type="match status" value="1"/>
</dbReference>
<dbReference type="InterPro" id="IPR017853">
    <property type="entry name" value="GH"/>
</dbReference>
<dbReference type="PRINTS" id="PR00132">
    <property type="entry name" value="GLHYDRLASE2"/>
</dbReference>
<reference evidence="14 15" key="1">
    <citation type="submission" date="2015-09" db="EMBL/GenBank/DDBJ databases">
        <authorList>
            <consortium name="Pathogen Informatics"/>
        </authorList>
    </citation>
    <scope>NUCLEOTIDE SEQUENCE [LARGE SCALE GENOMIC DNA]</scope>
    <source>
        <strain evidence="14 15">2789STDY5834945</strain>
    </source>
</reference>
<dbReference type="PANTHER" id="PTHR46323:SF2">
    <property type="entry name" value="BETA-GALACTOSIDASE"/>
    <property type="match status" value="1"/>
</dbReference>
<dbReference type="InterPro" id="IPR032312">
    <property type="entry name" value="LacZ_4"/>
</dbReference>
<dbReference type="Gene3D" id="2.70.98.10">
    <property type="match status" value="1"/>
</dbReference>
<dbReference type="PROSITE" id="PS00608">
    <property type="entry name" value="GLYCOSYL_HYDROL_F2_2"/>
    <property type="match status" value="1"/>
</dbReference>
<dbReference type="Gene3D" id="2.60.120.260">
    <property type="entry name" value="Galactose-binding domain-like"/>
    <property type="match status" value="1"/>
</dbReference>
<feature type="domain" description="Glycoside hydrolase family 2 catalytic" evidence="11">
    <location>
        <begin position="322"/>
        <end position="529"/>
    </location>
</feature>
<comment type="similarity">
    <text evidence="3">Belongs to the glycosyl hydrolase 2 family.</text>
</comment>
<evidence type="ECO:0000256" key="8">
    <source>
        <dbReference type="ARBA" id="ARBA00023295"/>
    </source>
</evidence>
<dbReference type="EMBL" id="CZBI01000001">
    <property type="protein sequence ID" value="CUP35147.1"/>
    <property type="molecule type" value="Genomic_DNA"/>
</dbReference>
<dbReference type="InterPro" id="IPR006101">
    <property type="entry name" value="Glyco_hydro_2"/>
</dbReference>
<dbReference type="GO" id="GO:0030246">
    <property type="term" value="F:carbohydrate binding"/>
    <property type="evidence" value="ECO:0007669"/>
    <property type="project" value="InterPro"/>
</dbReference>
<evidence type="ECO:0000313" key="14">
    <source>
        <dbReference type="EMBL" id="CUP35147.1"/>
    </source>
</evidence>
<dbReference type="Gene3D" id="2.60.40.10">
    <property type="entry name" value="Immunoglobulins"/>
    <property type="match status" value="2"/>
</dbReference>
<dbReference type="Proteomes" id="UP000095541">
    <property type="component" value="Unassembled WGS sequence"/>
</dbReference>
<dbReference type="SUPFAM" id="SSF51445">
    <property type="entry name" value="(Trans)glycosidases"/>
    <property type="match status" value="1"/>
</dbReference>
<dbReference type="SUPFAM" id="SSF49785">
    <property type="entry name" value="Galactose-binding domain-like"/>
    <property type="match status" value="1"/>
</dbReference>
<evidence type="ECO:0000256" key="6">
    <source>
        <dbReference type="ARBA" id="ARBA00022801"/>
    </source>
</evidence>
<evidence type="ECO:0000256" key="7">
    <source>
        <dbReference type="ARBA" id="ARBA00022837"/>
    </source>
</evidence>
<dbReference type="SUPFAM" id="SSF74650">
    <property type="entry name" value="Galactose mutarotase-like"/>
    <property type="match status" value="1"/>
</dbReference>
<keyword evidence="7" id="KW-0106">Calcium</keyword>
<keyword evidence="9" id="KW-0732">Signal</keyword>
<evidence type="ECO:0000256" key="2">
    <source>
        <dbReference type="ARBA" id="ARBA00001913"/>
    </source>
</evidence>
<dbReference type="GO" id="GO:0009341">
    <property type="term" value="C:beta-galactosidase complex"/>
    <property type="evidence" value="ECO:0007669"/>
    <property type="project" value="TreeGrafter"/>
</dbReference>
<feature type="domain" description="Glycosyl hydrolases family 2 sugar binding" evidence="12">
    <location>
        <begin position="67"/>
        <end position="201"/>
    </location>
</feature>
<evidence type="ECO:0000256" key="9">
    <source>
        <dbReference type="SAM" id="SignalP"/>
    </source>
</evidence>
<evidence type="ECO:0000259" key="12">
    <source>
        <dbReference type="Pfam" id="PF02837"/>
    </source>
</evidence>
<evidence type="ECO:0000313" key="15">
    <source>
        <dbReference type="Proteomes" id="UP000095541"/>
    </source>
</evidence>
<dbReference type="GO" id="GO:0004565">
    <property type="term" value="F:beta-galactosidase activity"/>
    <property type="evidence" value="ECO:0007669"/>
    <property type="project" value="UniProtKB-EC"/>
</dbReference>
<evidence type="ECO:0000256" key="3">
    <source>
        <dbReference type="ARBA" id="ARBA00007401"/>
    </source>
</evidence>
<dbReference type="InterPro" id="IPR006104">
    <property type="entry name" value="Glyco_hydro_2_N"/>
</dbReference>
<dbReference type="InterPro" id="IPR008979">
    <property type="entry name" value="Galactose-bd-like_sf"/>
</dbReference>
<evidence type="ECO:0000259" key="13">
    <source>
        <dbReference type="Pfam" id="PF16353"/>
    </source>
</evidence>
<name>A0A174MK70_BACT4</name>
<dbReference type="InterPro" id="IPR006103">
    <property type="entry name" value="Glyco_hydro_2_cat"/>
</dbReference>
<dbReference type="InterPro" id="IPR013783">
    <property type="entry name" value="Ig-like_fold"/>
</dbReference>
<dbReference type="InterPro" id="IPR011013">
    <property type="entry name" value="Gal_mutarotase_sf_dom"/>
</dbReference>
<organism evidence="14 15">
    <name type="scientific">Bacteroides thetaiotaomicron</name>
    <dbReference type="NCBI Taxonomy" id="818"/>
    <lineage>
        <taxon>Bacteria</taxon>
        <taxon>Pseudomonadati</taxon>
        <taxon>Bacteroidota</taxon>
        <taxon>Bacteroidia</taxon>
        <taxon>Bacteroidales</taxon>
        <taxon>Bacteroidaceae</taxon>
        <taxon>Bacteroides</taxon>
    </lineage>
</organism>
<feature type="domain" description="Beta-galactosidase" evidence="13">
    <location>
        <begin position="585"/>
        <end position="644"/>
    </location>
</feature>
<dbReference type="EC" id="3.2.1.23" evidence="5"/>
<dbReference type="InterPro" id="IPR050347">
    <property type="entry name" value="Bact_Beta-galactosidase"/>
</dbReference>
<protein>
    <recommendedName>
        <fullName evidence="5">beta-galactosidase</fullName>
        <ecNumber evidence="5">3.2.1.23</ecNumber>
    </recommendedName>
</protein>
<dbReference type="AlphaFoldDB" id="A0A174MK70"/>
<dbReference type="Pfam" id="PF00703">
    <property type="entry name" value="Glyco_hydro_2"/>
    <property type="match status" value="1"/>
</dbReference>
<accession>A0A174MK70</accession>
<dbReference type="GO" id="GO:0005990">
    <property type="term" value="P:lactose catabolic process"/>
    <property type="evidence" value="ECO:0007669"/>
    <property type="project" value="TreeGrafter"/>
</dbReference>
<dbReference type="InterPro" id="IPR006102">
    <property type="entry name" value="Ig-like_GH2"/>
</dbReference>
<evidence type="ECO:0000256" key="5">
    <source>
        <dbReference type="ARBA" id="ARBA00012756"/>
    </source>
</evidence>
<feature type="chain" id="PRO_5008028163" description="beta-galactosidase" evidence="9">
    <location>
        <begin position="35"/>
        <end position="968"/>
    </location>
</feature>
<keyword evidence="6 14" id="KW-0378">Hydrolase</keyword>
<gene>
    <name evidence="14" type="primary">lacZ_2</name>
    <name evidence="14" type="ORF">ERS852557_00317</name>
</gene>
<dbReference type="Gene3D" id="3.20.20.80">
    <property type="entry name" value="Glycosidases"/>
    <property type="match status" value="1"/>
</dbReference>
<dbReference type="InterPro" id="IPR036156">
    <property type="entry name" value="Beta-gal/glucu_dom_sf"/>
</dbReference>
<dbReference type="InterPro" id="IPR023232">
    <property type="entry name" value="Glyco_hydro_2_AS"/>
</dbReference>
<proteinExistence type="inferred from homology"/>
<dbReference type="SUPFAM" id="SSF49303">
    <property type="entry name" value="beta-Galactosidase/glucuronidase domain"/>
    <property type="match status" value="2"/>
</dbReference>
<dbReference type="Pfam" id="PF16353">
    <property type="entry name" value="LacZ_4"/>
    <property type="match status" value="1"/>
</dbReference>
<dbReference type="InterPro" id="IPR014718">
    <property type="entry name" value="GH-type_carb-bd"/>
</dbReference>
<dbReference type="Pfam" id="PF02836">
    <property type="entry name" value="Glyco_hydro_2_C"/>
    <property type="match status" value="1"/>
</dbReference>
<evidence type="ECO:0000256" key="1">
    <source>
        <dbReference type="ARBA" id="ARBA00001412"/>
    </source>
</evidence>
<dbReference type="PANTHER" id="PTHR46323">
    <property type="entry name" value="BETA-GALACTOSIDASE"/>
    <property type="match status" value="1"/>
</dbReference>
<feature type="signal peptide" evidence="9">
    <location>
        <begin position="1"/>
        <end position="34"/>
    </location>
</feature>
<comment type="cofactor">
    <cofactor evidence="2">
        <name>Ca(2+)</name>
        <dbReference type="ChEBI" id="CHEBI:29108"/>
    </cofactor>
</comment>
<comment type="subunit">
    <text evidence="4">Monomer.</text>
</comment>
<sequence>MCKNNHHINKKFRCLLASLIFTAMWNGATIQAQAPHPERIYLSGTGIDNTKTWDFFCSAGQNSGKWKKIEVPCNWELQGFGEYTYGRWYTIKGQRPSDETGTYRYKFDAPKSWAGQRVKIFFDGVMTDAEIMINGKPAGEMHQGGFYRFNYDITELLNLGKKNQLEVKVAKESANRSINAAERKADWWLFGGIYRPVWLEILPQIHMEHFVLNADHHGKLQAAVDMAGDAKGHEIIVSVRSLKDGKTVYTSNGQTTITHSISNSDKEQMISGEWASIIPWSTENPNLYVAKLELKNPEGKIVQTRETRIGFRTVEFFPQDGVYLNGTKLVVKGINRHSFSVDGGRTTSAALSRMDALLIKEMNMNAVRSHYPPDEHFLDMCDSLGLVYMDELAGWQNGYDSKVGAKLVKEMIERDVNHPCIILWSNGNEGGWNTQTDPLFAQYDRLQKRHMVHPWADFNDLDTHHYPTYLTGVARFTNGYKVFMPTEFMHAMYDQGGGAGLRDFWDRWCTNPLFAGGFIWVYCDEAPKRSDKGGILDSDKSNAPDGVVGPRREKEGSYYAIRAQWSPIQLKPLLITNHFDGSFLLTNEYTFTNLKDCRMTYKVLSCGTPLQGNAEAGKVIAEGKVQLPSINPGETGTARFELPDSFREGDVLKLEAFDREGKSICNWTYPIHLAKQYFERNLSQTTLTPAPQKAEVLQTSDAIELKSSKVSITFDAATGMIRHIKSGETEVPFKDGPVAVGMKMRYEPSLSYTRHSSDGAIYCAKYKGAADSIVWRLTNEGLLYMDAILLNRGSGGGGFDDAFMDAQVFNLGLSFSYPEQNCSGMKWMGRGPYRVWKNRIPGTNYGIWHKDYNNTITGESFENLIYPEFKGYHANLYWATLEGEKTSFTVYSRNDGTFFRVFTPEEPAGRVKDTMPAFPEGDLSFLLDIPAICSFKPIEQQGPNSQPGNIRIKSGDEGLHLNLMFDFR</sequence>
<evidence type="ECO:0000256" key="4">
    <source>
        <dbReference type="ARBA" id="ARBA00011245"/>
    </source>
</evidence>
<keyword evidence="8 14" id="KW-0326">Glycosidase</keyword>